<name>A0ACB8XRS0_ARCLA</name>
<accession>A0ACB8XRS0</accession>
<sequence>MEQFVKFDDMSDAASSHSGRRRATTGGFTQILELHEKMFFDDNIHNIHTAKVTGLDTMLSIKKGVDYALESIHNIREALPEVWESVMKSKDVCDSQKIAIETYVKA</sequence>
<comment type="caution">
    <text evidence="1">The sequence shown here is derived from an EMBL/GenBank/DDBJ whole genome shotgun (WGS) entry which is preliminary data.</text>
</comment>
<protein>
    <submittedName>
        <fullName evidence="1">Uncharacterized protein</fullName>
    </submittedName>
</protein>
<reference evidence="1 2" key="2">
    <citation type="journal article" date="2022" name="Mol. Ecol. Resour.">
        <title>The genomes of chicory, endive, great burdock and yacon provide insights into Asteraceae paleo-polyploidization history and plant inulin production.</title>
        <authorList>
            <person name="Fan W."/>
            <person name="Wang S."/>
            <person name="Wang H."/>
            <person name="Wang A."/>
            <person name="Jiang F."/>
            <person name="Liu H."/>
            <person name="Zhao H."/>
            <person name="Xu D."/>
            <person name="Zhang Y."/>
        </authorList>
    </citation>
    <scope>NUCLEOTIDE SEQUENCE [LARGE SCALE GENOMIC DNA]</scope>
    <source>
        <strain evidence="2">cv. Niubang</strain>
    </source>
</reference>
<organism evidence="1 2">
    <name type="scientific">Arctium lappa</name>
    <name type="common">Greater burdock</name>
    <name type="synonym">Lappa major</name>
    <dbReference type="NCBI Taxonomy" id="4217"/>
    <lineage>
        <taxon>Eukaryota</taxon>
        <taxon>Viridiplantae</taxon>
        <taxon>Streptophyta</taxon>
        <taxon>Embryophyta</taxon>
        <taxon>Tracheophyta</taxon>
        <taxon>Spermatophyta</taxon>
        <taxon>Magnoliopsida</taxon>
        <taxon>eudicotyledons</taxon>
        <taxon>Gunneridae</taxon>
        <taxon>Pentapetalae</taxon>
        <taxon>asterids</taxon>
        <taxon>campanulids</taxon>
        <taxon>Asterales</taxon>
        <taxon>Asteraceae</taxon>
        <taxon>Carduoideae</taxon>
        <taxon>Cardueae</taxon>
        <taxon>Arctiinae</taxon>
        <taxon>Arctium</taxon>
    </lineage>
</organism>
<dbReference type="EMBL" id="CM042061">
    <property type="protein sequence ID" value="KAI3672527.1"/>
    <property type="molecule type" value="Genomic_DNA"/>
</dbReference>
<proteinExistence type="predicted"/>
<keyword evidence="2" id="KW-1185">Reference proteome</keyword>
<evidence type="ECO:0000313" key="2">
    <source>
        <dbReference type="Proteomes" id="UP001055879"/>
    </source>
</evidence>
<evidence type="ECO:0000313" key="1">
    <source>
        <dbReference type="EMBL" id="KAI3672527.1"/>
    </source>
</evidence>
<reference evidence="2" key="1">
    <citation type="journal article" date="2022" name="Mol. Ecol. Resour.">
        <title>The genomes of chicory, endive, great burdock and yacon provide insights into Asteraceae palaeo-polyploidization history and plant inulin production.</title>
        <authorList>
            <person name="Fan W."/>
            <person name="Wang S."/>
            <person name="Wang H."/>
            <person name="Wang A."/>
            <person name="Jiang F."/>
            <person name="Liu H."/>
            <person name="Zhao H."/>
            <person name="Xu D."/>
            <person name="Zhang Y."/>
        </authorList>
    </citation>
    <scope>NUCLEOTIDE SEQUENCE [LARGE SCALE GENOMIC DNA]</scope>
    <source>
        <strain evidence="2">cv. Niubang</strain>
    </source>
</reference>
<gene>
    <name evidence="1" type="ORF">L6452_38616</name>
</gene>
<dbReference type="Proteomes" id="UP001055879">
    <property type="component" value="Linkage Group LG15"/>
</dbReference>